<sequence>MAQPHAVVIGGGVGGLAAGAALYQRGWAVTVCERAPALDPVGAGLAVAPNGLRALDALGVGDSVRERSAVQGVAGLRRQDGRWLLRTTVGYMRRRLGDELVVLLRSELIAALASCLPAGALHTATTVTSVDPGDTRRPARVGTGSGELTADLVVAADGLRSSVRPELFLEHPGPVYAGFTSWRFVVDRPSPDMAYGESWGKGGVVGMLPLAGDRVYCYATANVPAGQKAVDERAELLRRFGDWHAPIPDLIEAAEPEGVLRTDAWHIDTPLPAYGKGRVALLGDAAHAMTPNLAQGACQAIEDAVVLAHHVDESVAYVPNALRSYTDARLPRTTRMVQRSAQLAEMAQSESPLLIRLRDTGASVVGKLAPLLLSQYVRPAQDWQPPGGAARRWA</sequence>
<evidence type="ECO:0000313" key="5">
    <source>
        <dbReference type="Proteomes" id="UP001500908"/>
    </source>
</evidence>
<proteinExistence type="predicted"/>
<keyword evidence="5" id="KW-1185">Reference proteome</keyword>
<dbReference type="PANTHER" id="PTHR13789:SF309">
    <property type="entry name" value="PUTATIVE (AFU_ORTHOLOGUE AFUA_6G14510)-RELATED"/>
    <property type="match status" value="1"/>
</dbReference>
<feature type="domain" description="FAD-binding" evidence="3">
    <location>
        <begin position="6"/>
        <end position="340"/>
    </location>
</feature>
<evidence type="ECO:0000313" key="4">
    <source>
        <dbReference type="EMBL" id="GAA3741447.1"/>
    </source>
</evidence>
<dbReference type="InterPro" id="IPR002938">
    <property type="entry name" value="FAD-bd"/>
</dbReference>
<dbReference type="Pfam" id="PF01494">
    <property type="entry name" value="FAD_binding_3"/>
    <property type="match status" value="1"/>
</dbReference>
<keyword evidence="2 4" id="KW-0503">Monooxygenase</keyword>
<dbReference type="GO" id="GO:0004497">
    <property type="term" value="F:monooxygenase activity"/>
    <property type="evidence" value="ECO:0007669"/>
    <property type="project" value="UniProtKB-KW"/>
</dbReference>
<gene>
    <name evidence="4" type="ORF">GCM10022402_21570</name>
</gene>
<evidence type="ECO:0000259" key="3">
    <source>
        <dbReference type="Pfam" id="PF01494"/>
    </source>
</evidence>
<name>A0ABP7FM08_9ACTN</name>
<comment type="caution">
    <text evidence="4">The sequence shown here is derived from an EMBL/GenBank/DDBJ whole genome shotgun (WGS) entry which is preliminary data.</text>
</comment>
<dbReference type="PRINTS" id="PR00420">
    <property type="entry name" value="RNGMNOXGNASE"/>
</dbReference>
<dbReference type="Proteomes" id="UP001500908">
    <property type="component" value="Unassembled WGS sequence"/>
</dbReference>
<organism evidence="4 5">
    <name type="scientific">Salinactinospora qingdaonensis</name>
    <dbReference type="NCBI Taxonomy" id="702744"/>
    <lineage>
        <taxon>Bacteria</taxon>
        <taxon>Bacillati</taxon>
        <taxon>Actinomycetota</taxon>
        <taxon>Actinomycetes</taxon>
        <taxon>Streptosporangiales</taxon>
        <taxon>Nocardiopsidaceae</taxon>
        <taxon>Salinactinospora</taxon>
    </lineage>
</organism>
<dbReference type="InterPro" id="IPR036188">
    <property type="entry name" value="FAD/NAD-bd_sf"/>
</dbReference>
<dbReference type="RefSeq" id="WP_344970407.1">
    <property type="nucleotide sequence ID" value="NZ_BAABDD010000008.1"/>
</dbReference>
<accession>A0ABP7FM08</accession>
<dbReference type="EMBL" id="BAABDD010000008">
    <property type="protein sequence ID" value="GAA3741447.1"/>
    <property type="molecule type" value="Genomic_DNA"/>
</dbReference>
<evidence type="ECO:0000256" key="1">
    <source>
        <dbReference type="ARBA" id="ARBA00023002"/>
    </source>
</evidence>
<reference evidence="5" key="1">
    <citation type="journal article" date="2019" name="Int. J. Syst. Evol. Microbiol.">
        <title>The Global Catalogue of Microorganisms (GCM) 10K type strain sequencing project: providing services to taxonomists for standard genome sequencing and annotation.</title>
        <authorList>
            <consortium name="The Broad Institute Genomics Platform"/>
            <consortium name="The Broad Institute Genome Sequencing Center for Infectious Disease"/>
            <person name="Wu L."/>
            <person name="Ma J."/>
        </authorList>
    </citation>
    <scope>NUCLEOTIDE SEQUENCE [LARGE SCALE GENOMIC DNA]</scope>
    <source>
        <strain evidence="5">JCM 17137</strain>
    </source>
</reference>
<dbReference type="SUPFAM" id="SSF51905">
    <property type="entry name" value="FAD/NAD(P)-binding domain"/>
    <property type="match status" value="1"/>
</dbReference>
<dbReference type="InterPro" id="IPR050493">
    <property type="entry name" value="FAD-dep_Monooxygenase_BioMet"/>
</dbReference>
<dbReference type="Gene3D" id="3.50.50.60">
    <property type="entry name" value="FAD/NAD(P)-binding domain"/>
    <property type="match status" value="1"/>
</dbReference>
<dbReference type="PANTHER" id="PTHR13789">
    <property type="entry name" value="MONOOXYGENASE"/>
    <property type="match status" value="1"/>
</dbReference>
<protein>
    <submittedName>
        <fullName evidence="4">FAD-dependent monooxygenase</fullName>
    </submittedName>
</protein>
<evidence type="ECO:0000256" key="2">
    <source>
        <dbReference type="ARBA" id="ARBA00023033"/>
    </source>
</evidence>
<keyword evidence="1" id="KW-0560">Oxidoreductase</keyword>